<sequence length="296" mass="33095">MFLDLSPLAASIGVIEKHNERKGRHPLAFTPPSFSLRLDLSKPSEPVDAIPVSYAFPSALVQMMAQPIVDASKAVKFAEPIVQGSPVEISSSMDEVLCKMEQDVLPRNKKETQAPSSFGAVDATTSDDVHSSVTPGSVRPARVVQPPPEVDFEPPIKATKQQQELYDIMRHFGNVRSNNMHMNAIRDSCLDRTKVINCYSTFVHMDDLTKSLMHTGKLSQNVFAAGIDYINGHIDIHPDKIIMSTTIMRRIWDSDFSHPQVCKVFAQHGDYKLTLKKFVMFEMFQELAPNDSHDKV</sequence>
<reference evidence="2" key="4">
    <citation type="submission" date="2019-03" db="UniProtKB">
        <authorList>
            <consortium name="EnsemblPlants"/>
        </authorList>
    </citation>
    <scope>IDENTIFICATION</scope>
</reference>
<accession>A0A453BKY6</accession>
<feature type="region of interest" description="Disordered" evidence="1">
    <location>
        <begin position="108"/>
        <end position="154"/>
    </location>
</feature>
<feature type="compositionally biased region" description="Polar residues" evidence="1">
    <location>
        <begin position="123"/>
        <end position="135"/>
    </location>
</feature>
<dbReference type="OrthoDB" id="10426149at2759"/>
<organism evidence="2 3">
    <name type="scientific">Aegilops tauschii subsp. strangulata</name>
    <name type="common">Goatgrass</name>
    <dbReference type="NCBI Taxonomy" id="200361"/>
    <lineage>
        <taxon>Eukaryota</taxon>
        <taxon>Viridiplantae</taxon>
        <taxon>Streptophyta</taxon>
        <taxon>Embryophyta</taxon>
        <taxon>Tracheophyta</taxon>
        <taxon>Spermatophyta</taxon>
        <taxon>Magnoliopsida</taxon>
        <taxon>Liliopsida</taxon>
        <taxon>Poales</taxon>
        <taxon>Poaceae</taxon>
        <taxon>BOP clade</taxon>
        <taxon>Pooideae</taxon>
        <taxon>Triticodae</taxon>
        <taxon>Triticeae</taxon>
        <taxon>Triticinae</taxon>
        <taxon>Aegilops</taxon>
    </lineage>
</organism>
<dbReference type="Gramene" id="AET2Gv20548500.15">
    <property type="protein sequence ID" value="AET2Gv20548500.15"/>
    <property type="gene ID" value="AET2Gv20548500"/>
</dbReference>
<dbReference type="PANTHER" id="PTHR36479:SF11">
    <property type="entry name" value="NPH3 DOMAIN-CONTAINING PROTEIN"/>
    <property type="match status" value="1"/>
</dbReference>
<dbReference type="EnsemblPlants" id="AET2Gv20548500.15">
    <property type="protein sequence ID" value="AET2Gv20548500.15"/>
    <property type="gene ID" value="AET2Gv20548500"/>
</dbReference>
<evidence type="ECO:0000313" key="3">
    <source>
        <dbReference type="Proteomes" id="UP000015105"/>
    </source>
</evidence>
<dbReference type="PANTHER" id="PTHR36479">
    <property type="entry name" value="ULP_PROTEASE DOMAIN-CONTAINING PROTEIN"/>
    <property type="match status" value="1"/>
</dbReference>
<dbReference type="Gramene" id="AET2Gv20548500.13">
    <property type="protein sequence ID" value="AET2Gv20548500.13"/>
    <property type="gene ID" value="AET2Gv20548500"/>
</dbReference>
<dbReference type="Proteomes" id="UP000015105">
    <property type="component" value="Chromosome 2D"/>
</dbReference>
<reference evidence="3" key="2">
    <citation type="journal article" date="2017" name="Nat. Plants">
        <title>The Aegilops tauschii genome reveals multiple impacts of transposons.</title>
        <authorList>
            <person name="Zhao G."/>
            <person name="Zou C."/>
            <person name="Li K."/>
            <person name="Wang K."/>
            <person name="Li T."/>
            <person name="Gao L."/>
            <person name="Zhang X."/>
            <person name="Wang H."/>
            <person name="Yang Z."/>
            <person name="Liu X."/>
            <person name="Jiang W."/>
            <person name="Mao L."/>
            <person name="Kong X."/>
            <person name="Jiao Y."/>
            <person name="Jia J."/>
        </authorList>
    </citation>
    <scope>NUCLEOTIDE SEQUENCE [LARGE SCALE GENOMIC DNA]</scope>
    <source>
        <strain evidence="3">cv. AL8/78</strain>
    </source>
</reference>
<dbReference type="KEGG" id="ats:120973318"/>
<reference evidence="2" key="3">
    <citation type="journal article" date="2017" name="Nature">
        <title>Genome sequence of the progenitor of the wheat D genome Aegilops tauschii.</title>
        <authorList>
            <person name="Luo M.C."/>
            <person name="Gu Y.Q."/>
            <person name="Puiu D."/>
            <person name="Wang H."/>
            <person name="Twardziok S.O."/>
            <person name="Deal K.R."/>
            <person name="Huo N."/>
            <person name="Zhu T."/>
            <person name="Wang L."/>
            <person name="Wang Y."/>
            <person name="McGuire P.E."/>
            <person name="Liu S."/>
            <person name="Long H."/>
            <person name="Ramasamy R.K."/>
            <person name="Rodriguez J.C."/>
            <person name="Van S.L."/>
            <person name="Yuan L."/>
            <person name="Wang Z."/>
            <person name="Xia Z."/>
            <person name="Xiao L."/>
            <person name="Anderson O.D."/>
            <person name="Ouyang S."/>
            <person name="Liang Y."/>
            <person name="Zimin A.V."/>
            <person name="Pertea G."/>
            <person name="Qi P."/>
            <person name="Bennetzen J.L."/>
            <person name="Dai X."/>
            <person name="Dawson M.W."/>
            <person name="Muller H.G."/>
            <person name="Kugler K."/>
            <person name="Rivarola-Duarte L."/>
            <person name="Spannagl M."/>
            <person name="Mayer K.F.X."/>
            <person name="Lu F.H."/>
            <person name="Bevan M.W."/>
            <person name="Leroy P."/>
            <person name="Li P."/>
            <person name="You F.M."/>
            <person name="Sun Q."/>
            <person name="Liu Z."/>
            <person name="Lyons E."/>
            <person name="Wicker T."/>
            <person name="Salzberg S.L."/>
            <person name="Devos K.M."/>
            <person name="Dvorak J."/>
        </authorList>
    </citation>
    <scope>NUCLEOTIDE SEQUENCE [LARGE SCALE GENOMIC DNA]</scope>
    <source>
        <strain evidence="2">cv. AL8/78</strain>
    </source>
</reference>
<proteinExistence type="predicted"/>
<reference evidence="3" key="1">
    <citation type="journal article" date="2014" name="Science">
        <title>Ancient hybridizations among the ancestral genomes of bread wheat.</title>
        <authorList>
            <consortium name="International Wheat Genome Sequencing Consortium,"/>
            <person name="Marcussen T."/>
            <person name="Sandve S.R."/>
            <person name="Heier L."/>
            <person name="Spannagl M."/>
            <person name="Pfeifer M."/>
            <person name="Jakobsen K.S."/>
            <person name="Wulff B.B."/>
            <person name="Steuernagel B."/>
            <person name="Mayer K.F."/>
            <person name="Olsen O.A."/>
        </authorList>
    </citation>
    <scope>NUCLEOTIDE SEQUENCE [LARGE SCALE GENOMIC DNA]</scope>
    <source>
        <strain evidence="3">cv. AL8/78</strain>
    </source>
</reference>
<dbReference type="RefSeq" id="XP_040254766.1">
    <property type="nucleotide sequence ID" value="XM_040398832.3"/>
</dbReference>
<protein>
    <submittedName>
        <fullName evidence="2">Uncharacterized protein</fullName>
    </submittedName>
</protein>
<dbReference type="AlphaFoldDB" id="A0A453BKY6"/>
<evidence type="ECO:0000256" key="1">
    <source>
        <dbReference type="SAM" id="MobiDB-lite"/>
    </source>
</evidence>
<dbReference type="EnsemblPlants" id="AET2Gv20548500.13">
    <property type="protein sequence ID" value="AET2Gv20548500.13"/>
    <property type="gene ID" value="AET2Gv20548500"/>
</dbReference>
<name>A0A453BKY6_AEGTS</name>
<reference evidence="2" key="5">
    <citation type="journal article" date="2021" name="G3 (Bethesda)">
        <title>Aegilops tauschii genome assembly Aet v5.0 features greater sequence contiguity and improved annotation.</title>
        <authorList>
            <person name="Wang L."/>
            <person name="Zhu T."/>
            <person name="Rodriguez J.C."/>
            <person name="Deal K.R."/>
            <person name="Dubcovsky J."/>
            <person name="McGuire P.E."/>
            <person name="Lux T."/>
            <person name="Spannagl M."/>
            <person name="Mayer K.F.X."/>
            <person name="Baldrich P."/>
            <person name="Meyers B.C."/>
            <person name="Huo N."/>
            <person name="Gu Y.Q."/>
            <person name="Zhou H."/>
            <person name="Devos K.M."/>
            <person name="Bennetzen J.L."/>
            <person name="Unver T."/>
            <person name="Budak H."/>
            <person name="Gulick P.J."/>
            <person name="Galiba G."/>
            <person name="Kalapos B."/>
            <person name="Nelson D.R."/>
            <person name="Li P."/>
            <person name="You F.M."/>
            <person name="Luo M.C."/>
            <person name="Dvorak J."/>
        </authorList>
    </citation>
    <scope>NUCLEOTIDE SEQUENCE [LARGE SCALE GENOMIC DNA]</scope>
    <source>
        <strain evidence="2">cv. AL8/78</strain>
    </source>
</reference>
<dbReference type="GeneID" id="120973318"/>
<keyword evidence="3" id="KW-1185">Reference proteome</keyword>
<evidence type="ECO:0000313" key="2">
    <source>
        <dbReference type="EnsemblPlants" id="AET2Gv20548500.15"/>
    </source>
</evidence>